<keyword evidence="1" id="KW-0560">Oxidoreductase</keyword>
<keyword evidence="3" id="KW-0238">DNA-binding</keyword>
<dbReference type="InterPro" id="IPR050268">
    <property type="entry name" value="NADH-dep_flavin_reductase"/>
</dbReference>
<sequence length="343" mass="35498">MTTTPSTPLATDTLEDAFRAAAGRFASGVTVVALRGPSGLYGLTATSFVSLSLRPLLVSVSVNTGSALLDEVRAAGAFSVNVLGEDQQAVSKYFATRGRGFSQDAFPGIPSRTEVTGAPVLDGGLAWFDATVEAILPGGDHETLVGSVKAAGRRDGEPLVYWSGGYRRLDPTDPGSPDDRIAPLSAALSEQLNASGLSPADLIDAQLALEPVAAELAAFRHDPETLAALRECMRRAHEAAGDPAAFTAEAVAFHTALGRASGNPAIRAALDTLVQARHRHYAAGTDDAATAHTNTAHQVIYDAIARGDAEAARVAMTEHLAVVRNGLGPRKASLTAAEQGVRA</sequence>
<evidence type="ECO:0000256" key="4">
    <source>
        <dbReference type="ARBA" id="ARBA00023163"/>
    </source>
</evidence>
<proteinExistence type="predicted"/>
<keyword evidence="4" id="KW-0804">Transcription</keyword>
<evidence type="ECO:0000256" key="3">
    <source>
        <dbReference type="ARBA" id="ARBA00023125"/>
    </source>
</evidence>
<protein>
    <submittedName>
        <fullName evidence="7">Flavin reductase</fullName>
    </submittedName>
</protein>
<dbReference type="Pfam" id="PF01613">
    <property type="entry name" value="Flavin_Reduct"/>
    <property type="match status" value="1"/>
</dbReference>
<dbReference type="Gene3D" id="2.30.110.10">
    <property type="entry name" value="Electron Transport, Fmn-binding Protein, Chain A"/>
    <property type="match status" value="1"/>
</dbReference>
<dbReference type="Gene3D" id="1.20.120.530">
    <property type="entry name" value="GntR ligand-binding domain-like"/>
    <property type="match status" value="1"/>
</dbReference>
<dbReference type="RefSeq" id="WP_242766739.1">
    <property type="nucleotide sequence ID" value="NZ_JALDAY010000006.1"/>
</dbReference>
<dbReference type="SUPFAM" id="SSF50475">
    <property type="entry name" value="FMN-binding split barrel"/>
    <property type="match status" value="1"/>
</dbReference>
<feature type="domain" description="GntR C-terminal" evidence="5">
    <location>
        <begin position="201"/>
        <end position="322"/>
    </location>
</feature>
<feature type="domain" description="Flavin reductase like" evidence="6">
    <location>
        <begin position="22"/>
        <end position="168"/>
    </location>
</feature>
<dbReference type="Pfam" id="PF07729">
    <property type="entry name" value="FCD"/>
    <property type="match status" value="1"/>
</dbReference>
<dbReference type="InterPro" id="IPR008920">
    <property type="entry name" value="TF_FadR/GntR_C"/>
</dbReference>
<evidence type="ECO:0000313" key="8">
    <source>
        <dbReference type="Proteomes" id="UP001165269"/>
    </source>
</evidence>
<accession>A0ABS9Y942</accession>
<dbReference type="InterPro" id="IPR011711">
    <property type="entry name" value="GntR_C"/>
</dbReference>
<dbReference type="SMART" id="SM00903">
    <property type="entry name" value="Flavin_Reduct"/>
    <property type="match status" value="1"/>
</dbReference>
<dbReference type="InterPro" id="IPR002563">
    <property type="entry name" value="Flavin_Rdtase-like_dom"/>
</dbReference>
<evidence type="ECO:0000256" key="1">
    <source>
        <dbReference type="ARBA" id="ARBA00023002"/>
    </source>
</evidence>
<dbReference type="InterPro" id="IPR012349">
    <property type="entry name" value="Split_barrel_FMN-bd"/>
</dbReference>
<evidence type="ECO:0000313" key="7">
    <source>
        <dbReference type="EMBL" id="MCI3273479.1"/>
    </source>
</evidence>
<evidence type="ECO:0000259" key="5">
    <source>
        <dbReference type="SMART" id="SM00895"/>
    </source>
</evidence>
<name>A0ABS9Y942_9ACTN</name>
<keyword evidence="2" id="KW-0805">Transcription regulation</keyword>
<dbReference type="Proteomes" id="UP001165269">
    <property type="component" value="Unassembled WGS sequence"/>
</dbReference>
<dbReference type="SUPFAM" id="SSF48008">
    <property type="entry name" value="GntR ligand-binding domain-like"/>
    <property type="match status" value="1"/>
</dbReference>
<dbReference type="PANTHER" id="PTHR30466:SF1">
    <property type="entry name" value="FMN REDUCTASE (NADH) RUTF"/>
    <property type="match status" value="1"/>
</dbReference>
<organism evidence="7 8">
    <name type="scientific">Streptomyces cylindrosporus</name>
    <dbReference type="NCBI Taxonomy" id="2927583"/>
    <lineage>
        <taxon>Bacteria</taxon>
        <taxon>Bacillati</taxon>
        <taxon>Actinomycetota</taxon>
        <taxon>Actinomycetes</taxon>
        <taxon>Kitasatosporales</taxon>
        <taxon>Streptomycetaceae</taxon>
        <taxon>Streptomyces</taxon>
    </lineage>
</organism>
<dbReference type="EMBL" id="JALDAY010000006">
    <property type="protein sequence ID" value="MCI3273479.1"/>
    <property type="molecule type" value="Genomic_DNA"/>
</dbReference>
<dbReference type="SMART" id="SM00895">
    <property type="entry name" value="FCD"/>
    <property type="match status" value="1"/>
</dbReference>
<evidence type="ECO:0000259" key="6">
    <source>
        <dbReference type="SMART" id="SM00903"/>
    </source>
</evidence>
<keyword evidence="8" id="KW-1185">Reference proteome</keyword>
<evidence type="ECO:0000256" key="2">
    <source>
        <dbReference type="ARBA" id="ARBA00023015"/>
    </source>
</evidence>
<dbReference type="PANTHER" id="PTHR30466">
    <property type="entry name" value="FLAVIN REDUCTASE"/>
    <property type="match status" value="1"/>
</dbReference>
<gene>
    <name evidence="7" type="ORF">MQP27_20485</name>
</gene>
<reference evidence="7" key="1">
    <citation type="submission" date="2022-03" db="EMBL/GenBank/DDBJ databases">
        <title>Streptomyces 7R015 and 7R016 isolated from Barleria lupulina in Thailand.</title>
        <authorList>
            <person name="Kanchanasin P."/>
            <person name="Phongsopitanun W."/>
            <person name="Tanasupawat S."/>
        </authorList>
    </citation>
    <scope>NUCLEOTIDE SEQUENCE</scope>
    <source>
        <strain evidence="7">7R015</strain>
    </source>
</reference>
<comment type="caution">
    <text evidence="7">The sequence shown here is derived from an EMBL/GenBank/DDBJ whole genome shotgun (WGS) entry which is preliminary data.</text>
</comment>